<reference evidence="7" key="1">
    <citation type="submission" date="2021-06" db="EMBL/GenBank/DDBJ databases">
        <authorList>
            <consortium name="Wellcome Sanger Institute Data Sharing"/>
        </authorList>
    </citation>
    <scope>NUCLEOTIDE SEQUENCE [LARGE SCALE GENOMIC DNA]</scope>
</reference>
<keyword evidence="3 5" id="KW-1133">Transmembrane helix</keyword>
<evidence type="ECO:0000313" key="7">
    <source>
        <dbReference type="Ensembl" id="ENSECRP00000005694.1"/>
    </source>
</evidence>
<dbReference type="AlphaFoldDB" id="A0A8C4X582"/>
<organism evidence="7 8">
    <name type="scientific">Erpetoichthys calabaricus</name>
    <name type="common">Rope fish</name>
    <name type="synonym">Calamoichthys calabaricus</name>
    <dbReference type="NCBI Taxonomy" id="27687"/>
    <lineage>
        <taxon>Eukaryota</taxon>
        <taxon>Metazoa</taxon>
        <taxon>Chordata</taxon>
        <taxon>Craniata</taxon>
        <taxon>Vertebrata</taxon>
        <taxon>Euteleostomi</taxon>
        <taxon>Actinopterygii</taxon>
        <taxon>Polypteriformes</taxon>
        <taxon>Polypteridae</taxon>
        <taxon>Erpetoichthys</taxon>
    </lineage>
</organism>
<sequence length="417" mass="47111">MLLYSVSVCGLSITGYCRLRLLLNLNWSGLKKWIYSSVIKNIFCTGINKTNNQKTGEKEVEEEVSKNKVWNIGTGLLGLPLAVRNAGILVGPVSLIAMGVVAVHCMHILVQCSHHLSERLKMQSLGYSDTVGLAMENSHLKCLRKGGAFGRYLVNSFLVITQLGFCSAYFVFLAENVKQVYMYQGNNRCAAPVLEVWDVDLRLYMLCFVPFLIILVCIRDLKHLAILSFLANISMAVSLVIIYHSIIQDLKDPKKFPLASNWKGYSLFFGTAIFAFEGIGVVLPLENQMKETRRFPQALNIGMAIVTALYISLGTLGYLRFGDDIKGSITLNLPQDVWIYQMVKILYSFGIFVTYSIQFYVPAEIVIPAVRSGVRENWRLPCELVVRVLMVCLTYMKSKNFEWKFEVYLSTSAFMHF</sequence>
<feature type="transmembrane region" description="Helical" evidence="5">
    <location>
        <begin position="338"/>
        <end position="357"/>
    </location>
</feature>
<dbReference type="Pfam" id="PF01490">
    <property type="entry name" value="Aa_trans"/>
    <property type="match status" value="1"/>
</dbReference>
<feature type="domain" description="Amino acid transporter transmembrane" evidence="6">
    <location>
        <begin position="72"/>
        <end position="395"/>
    </location>
</feature>
<evidence type="ECO:0000256" key="4">
    <source>
        <dbReference type="ARBA" id="ARBA00023136"/>
    </source>
</evidence>
<evidence type="ECO:0000256" key="2">
    <source>
        <dbReference type="ARBA" id="ARBA00022692"/>
    </source>
</evidence>
<dbReference type="GO" id="GO:0015180">
    <property type="term" value="F:L-alanine transmembrane transporter activity"/>
    <property type="evidence" value="ECO:0007669"/>
    <property type="project" value="TreeGrafter"/>
</dbReference>
<feature type="transmembrane region" description="Helical" evidence="5">
    <location>
        <begin position="152"/>
        <end position="172"/>
    </location>
</feature>
<dbReference type="InterPro" id="IPR013057">
    <property type="entry name" value="AA_transpt_TM"/>
</dbReference>
<dbReference type="Ensembl" id="ENSECRT00000005791.1">
    <property type="protein sequence ID" value="ENSECRP00000005694.1"/>
    <property type="gene ID" value="ENSECRG00000003814.1"/>
</dbReference>
<reference evidence="7" key="2">
    <citation type="submission" date="2025-08" db="UniProtKB">
        <authorList>
            <consortium name="Ensembl"/>
        </authorList>
    </citation>
    <scope>IDENTIFICATION</scope>
</reference>
<dbReference type="GO" id="GO:0005774">
    <property type="term" value="C:vacuolar membrane"/>
    <property type="evidence" value="ECO:0007669"/>
    <property type="project" value="TreeGrafter"/>
</dbReference>
<keyword evidence="4 5" id="KW-0472">Membrane</keyword>
<evidence type="ECO:0000313" key="8">
    <source>
        <dbReference type="Proteomes" id="UP000694620"/>
    </source>
</evidence>
<gene>
    <name evidence="7" type="primary">SLC36A4</name>
    <name evidence="7" type="synonym">slc36a4</name>
</gene>
<dbReference type="GeneTree" id="ENSGT00940000160117"/>
<evidence type="ECO:0000256" key="3">
    <source>
        <dbReference type="ARBA" id="ARBA00022989"/>
    </source>
</evidence>
<protein>
    <submittedName>
        <fullName evidence="7">Solute carrier family 36 member 4</fullName>
    </submittedName>
</protein>
<feature type="transmembrane region" description="Helical" evidence="5">
    <location>
        <begin position="86"/>
        <end position="110"/>
    </location>
</feature>
<evidence type="ECO:0000259" key="6">
    <source>
        <dbReference type="Pfam" id="PF01490"/>
    </source>
</evidence>
<dbReference type="PANTHER" id="PTHR22950">
    <property type="entry name" value="AMINO ACID TRANSPORTER"/>
    <property type="match status" value="1"/>
</dbReference>
<reference evidence="7" key="3">
    <citation type="submission" date="2025-09" db="UniProtKB">
        <authorList>
            <consortium name="Ensembl"/>
        </authorList>
    </citation>
    <scope>IDENTIFICATION</scope>
</reference>
<keyword evidence="2 5" id="KW-0812">Transmembrane</keyword>
<feature type="transmembrane region" description="Helical" evidence="5">
    <location>
        <begin position="201"/>
        <end position="218"/>
    </location>
</feature>
<dbReference type="GO" id="GO:0015193">
    <property type="term" value="F:L-proline transmembrane transporter activity"/>
    <property type="evidence" value="ECO:0007669"/>
    <property type="project" value="TreeGrafter"/>
</dbReference>
<accession>A0A8C4X582</accession>
<feature type="transmembrane region" description="Helical" evidence="5">
    <location>
        <begin position="225"/>
        <end position="247"/>
    </location>
</feature>
<dbReference type="PANTHER" id="PTHR22950:SF190">
    <property type="entry name" value="NEUTRAL AMINO ACID UNIPORTER 4"/>
    <property type="match status" value="1"/>
</dbReference>
<feature type="transmembrane region" description="Helical" evidence="5">
    <location>
        <begin position="267"/>
        <end position="286"/>
    </location>
</feature>
<dbReference type="Proteomes" id="UP000694620">
    <property type="component" value="Chromosome 4"/>
</dbReference>
<name>A0A8C4X582_ERPCA</name>
<feature type="transmembrane region" description="Helical" evidence="5">
    <location>
        <begin position="298"/>
        <end position="318"/>
    </location>
</feature>
<proteinExistence type="predicted"/>
<evidence type="ECO:0000256" key="1">
    <source>
        <dbReference type="ARBA" id="ARBA00004141"/>
    </source>
</evidence>
<evidence type="ECO:0000256" key="5">
    <source>
        <dbReference type="SAM" id="Phobius"/>
    </source>
</evidence>
<comment type="subcellular location">
    <subcellularLocation>
        <location evidence="1">Membrane</location>
        <topology evidence="1">Multi-pass membrane protein</topology>
    </subcellularLocation>
</comment>
<keyword evidence="8" id="KW-1185">Reference proteome</keyword>